<dbReference type="PANTHER" id="PTHR12396:SF0">
    <property type="entry name" value="METHYL-CPG BINDING DOMAIN PROTEIN-LIKE, ISOFORM C"/>
    <property type="match status" value="1"/>
</dbReference>
<reference evidence="11 12" key="1">
    <citation type="journal article" date="2016" name="Sci. Rep.">
        <title>The genome sequence of the outbreeding globe artichoke constructed de novo incorporating a phase-aware low-pass sequencing strategy of F1 progeny.</title>
        <authorList>
            <person name="Scaglione D."/>
            <person name="Reyes-Chin-Wo S."/>
            <person name="Acquadro A."/>
            <person name="Froenicke L."/>
            <person name="Portis E."/>
            <person name="Beitel C."/>
            <person name="Tirone M."/>
            <person name="Mauro R."/>
            <person name="Lo Monaco A."/>
            <person name="Mauromicale G."/>
            <person name="Faccioli P."/>
            <person name="Cattivelli L."/>
            <person name="Rieseberg L."/>
            <person name="Michelmore R."/>
            <person name="Lanteri S."/>
        </authorList>
    </citation>
    <scope>NUCLEOTIDE SEQUENCE [LARGE SCALE GENOMIC DNA]</scope>
    <source>
        <strain evidence="11">2C</strain>
    </source>
</reference>
<feature type="domain" description="MBD" evidence="9">
    <location>
        <begin position="199"/>
        <end position="273"/>
    </location>
</feature>
<dbReference type="EMBL" id="LEKV01007123">
    <property type="protein sequence ID" value="KVH15481.1"/>
    <property type="molecule type" value="Genomic_DNA"/>
</dbReference>
<feature type="domain" description="CW-type" evidence="10">
    <location>
        <begin position="134"/>
        <end position="193"/>
    </location>
</feature>
<keyword evidence="7" id="KW-0804">Transcription</keyword>
<evidence type="ECO:0000259" key="9">
    <source>
        <dbReference type="PROSITE" id="PS50982"/>
    </source>
</evidence>
<keyword evidence="3" id="KW-0863">Zinc-finger</keyword>
<dbReference type="AlphaFoldDB" id="A0A103TE01"/>
<accession>A0A103TE01</accession>
<dbReference type="PROSITE" id="PS50982">
    <property type="entry name" value="MBD"/>
    <property type="match status" value="1"/>
</dbReference>
<dbReference type="GO" id="GO:0008270">
    <property type="term" value="F:zinc ion binding"/>
    <property type="evidence" value="ECO:0007669"/>
    <property type="project" value="UniProtKB-KW"/>
</dbReference>
<evidence type="ECO:0000256" key="7">
    <source>
        <dbReference type="ARBA" id="ARBA00023163"/>
    </source>
</evidence>
<evidence type="ECO:0000256" key="6">
    <source>
        <dbReference type="ARBA" id="ARBA00023125"/>
    </source>
</evidence>
<evidence type="ECO:0000256" key="2">
    <source>
        <dbReference type="ARBA" id="ARBA00022723"/>
    </source>
</evidence>
<dbReference type="GO" id="GO:0000118">
    <property type="term" value="C:histone deacetylase complex"/>
    <property type="evidence" value="ECO:0007669"/>
    <property type="project" value="UniProtKB-ARBA"/>
</dbReference>
<keyword evidence="12" id="KW-1185">Reference proteome</keyword>
<dbReference type="SUPFAM" id="SSF54171">
    <property type="entry name" value="DNA-binding domain"/>
    <property type="match status" value="1"/>
</dbReference>
<proteinExistence type="predicted"/>
<protein>
    <submittedName>
        <fullName evidence="11">DNA-binding, integrase-type</fullName>
    </submittedName>
</protein>
<keyword evidence="4" id="KW-0862">Zinc</keyword>
<dbReference type="PANTHER" id="PTHR12396">
    <property type="entry name" value="METHYL-CPG BINDING PROTEIN, MBD"/>
    <property type="match status" value="1"/>
</dbReference>
<evidence type="ECO:0000256" key="1">
    <source>
        <dbReference type="ARBA" id="ARBA00004123"/>
    </source>
</evidence>
<organism evidence="11 12">
    <name type="scientific">Cynara cardunculus var. scolymus</name>
    <name type="common">Globe artichoke</name>
    <name type="synonym">Cynara scolymus</name>
    <dbReference type="NCBI Taxonomy" id="59895"/>
    <lineage>
        <taxon>Eukaryota</taxon>
        <taxon>Viridiplantae</taxon>
        <taxon>Streptophyta</taxon>
        <taxon>Embryophyta</taxon>
        <taxon>Tracheophyta</taxon>
        <taxon>Spermatophyta</taxon>
        <taxon>Magnoliopsida</taxon>
        <taxon>eudicotyledons</taxon>
        <taxon>Gunneridae</taxon>
        <taxon>Pentapetalae</taxon>
        <taxon>asterids</taxon>
        <taxon>campanulids</taxon>
        <taxon>Asterales</taxon>
        <taxon>Asteraceae</taxon>
        <taxon>Carduoideae</taxon>
        <taxon>Cardueae</taxon>
        <taxon>Carduinae</taxon>
        <taxon>Cynara</taxon>
    </lineage>
</organism>
<dbReference type="Pfam" id="PF01429">
    <property type="entry name" value="MBD"/>
    <property type="match status" value="1"/>
</dbReference>
<dbReference type="InterPro" id="IPR001739">
    <property type="entry name" value="Methyl_CpG_DNA-bd"/>
</dbReference>
<evidence type="ECO:0000313" key="12">
    <source>
        <dbReference type="Proteomes" id="UP000243975"/>
    </source>
</evidence>
<comment type="subcellular location">
    <subcellularLocation>
        <location evidence="1">Nucleus</location>
    </subcellularLocation>
</comment>
<keyword evidence="6 11" id="KW-0238">DNA-binding</keyword>
<evidence type="ECO:0000256" key="4">
    <source>
        <dbReference type="ARBA" id="ARBA00022833"/>
    </source>
</evidence>
<evidence type="ECO:0000313" key="11">
    <source>
        <dbReference type="EMBL" id="KVH15481.1"/>
    </source>
</evidence>
<dbReference type="InterPro" id="IPR016177">
    <property type="entry name" value="DNA-bd_dom_sf"/>
</dbReference>
<dbReference type="GO" id="GO:0003677">
    <property type="term" value="F:DNA binding"/>
    <property type="evidence" value="ECO:0007669"/>
    <property type="project" value="UniProtKB-KW"/>
</dbReference>
<dbReference type="Proteomes" id="UP000243975">
    <property type="component" value="Unassembled WGS sequence"/>
</dbReference>
<dbReference type="Gene3D" id="3.30.890.10">
    <property type="entry name" value="Methyl-cpg-binding Protein 2, Chain A"/>
    <property type="match status" value="1"/>
</dbReference>
<evidence type="ECO:0000256" key="5">
    <source>
        <dbReference type="ARBA" id="ARBA00023015"/>
    </source>
</evidence>
<evidence type="ECO:0000256" key="8">
    <source>
        <dbReference type="ARBA" id="ARBA00023242"/>
    </source>
</evidence>
<dbReference type="InterPro" id="IPR011124">
    <property type="entry name" value="Znf_CW"/>
</dbReference>
<gene>
    <name evidence="11" type="ORF">Ccrd_025927</name>
</gene>
<dbReference type="Gene3D" id="3.30.40.100">
    <property type="match status" value="1"/>
</dbReference>
<comment type="caution">
    <text evidence="11">The sequence shown here is derived from an EMBL/GenBank/DDBJ whole genome shotgun (WGS) entry which is preliminary data.</text>
</comment>
<evidence type="ECO:0000256" key="3">
    <source>
        <dbReference type="ARBA" id="ARBA00022771"/>
    </source>
</evidence>
<dbReference type="Gramene" id="KVH15481">
    <property type="protein sequence ID" value="KVH15481"/>
    <property type="gene ID" value="Ccrd_025927"/>
</dbReference>
<keyword evidence="8" id="KW-0539">Nucleus</keyword>
<dbReference type="PROSITE" id="PS51050">
    <property type="entry name" value="ZF_CW"/>
    <property type="match status" value="1"/>
</dbReference>
<sequence>MQPCATKLTISLKGDRHGVASCNVQSRQDSIKEEPIDINGFSAPPKIDRKRKDHNDIRGSTFHVDLNNTNENLIDLSSSDCNTEDENIPPCDDSQKQLVLYDPCVNGGGAIEAVPDPISYKPPSYPRHHPQRVLPSVGAFTVQCANCFKWRLIPSQEKYEEIREHITDKPFVCETAHEWRPDISCDDPPDIEQDGSRLWAIDKPNIAQPPPGWQRDLRIRGEGSTKFADVYYTAPTGTKLRSIPDVQKYLFKHPEYVEQGVTLAQFSFQIPKPLQENYVRKRPARVANGSACLRVQWAVADHNQGLKTSKLEGSLLEFLFQFVPIAGQRITTFSKVTQALGLPTMEFLGLHIKLGDGLKIWFWWALIGLEPWVMLSITGICNVKFSYLANDVRLTGVSSSKGGENFFARSLVKANEVEFTTNSLNGRLLLLNSGSSSYHMLIGYLRMEVKKTSTYDAKPMALPGPEENTDLQLGLPGFSARYTFDPVNPTVKRARSAPGKRRENFDLMLKQPKM</sequence>
<dbReference type="Pfam" id="PF07496">
    <property type="entry name" value="zf-CW"/>
    <property type="match status" value="1"/>
</dbReference>
<dbReference type="SMART" id="SM00391">
    <property type="entry name" value="MBD"/>
    <property type="match status" value="1"/>
</dbReference>
<keyword evidence="2" id="KW-0479">Metal-binding</keyword>
<keyword evidence="5" id="KW-0805">Transcription regulation</keyword>
<evidence type="ECO:0000259" key="10">
    <source>
        <dbReference type="PROSITE" id="PS51050"/>
    </source>
</evidence>
<dbReference type="CDD" id="cd01396">
    <property type="entry name" value="MeCP2_MBD"/>
    <property type="match status" value="1"/>
</dbReference>
<dbReference type="FunFam" id="3.30.890.10:FF:000012">
    <property type="entry name" value="Methyl-CpG-binding domain-containing protein 1"/>
    <property type="match status" value="1"/>
</dbReference>
<dbReference type="STRING" id="59895.A0A103TE01"/>
<name>A0A103TE01_CYNCS</name>